<feature type="chain" id="PRO_5008240557" evidence="5">
    <location>
        <begin position="24"/>
        <end position="290"/>
    </location>
</feature>
<dbReference type="PANTHER" id="PTHR43179:SF12">
    <property type="entry name" value="GALACTOFURANOSYLTRANSFERASE GLFT2"/>
    <property type="match status" value="1"/>
</dbReference>
<feature type="domain" description="Glycosyltransferase 2-like" evidence="6">
    <location>
        <begin position="5"/>
        <end position="116"/>
    </location>
</feature>
<evidence type="ECO:0000256" key="1">
    <source>
        <dbReference type="ARBA" id="ARBA00004776"/>
    </source>
</evidence>
<comment type="pathway">
    <text evidence="1">Cell wall biogenesis; cell wall polysaccharide biosynthesis.</text>
</comment>
<dbReference type="GO" id="GO:0016757">
    <property type="term" value="F:glycosyltransferase activity"/>
    <property type="evidence" value="ECO:0007669"/>
    <property type="project" value="UniProtKB-KW"/>
</dbReference>
<keyword evidence="8" id="KW-1185">Reference proteome</keyword>
<evidence type="ECO:0000256" key="5">
    <source>
        <dbReference type="SAM" id="SignalP"/>
    </source>
</evidence>
<accession>A0A160T3D2</accession>
<protein>
    <submittedName>
        <fullName evidence="7">Glycosyl transferase, family 2</fullName>
    </submittedName>
</protein>
<feature type="signal peptide" evidence="5">
    <location>
        <begin position="1"/>
        <end position="23"/>
    </location>
</feature>
<keyword evidence="4 7" id="KW-0808">Transferase</keyword>
<organism evidence="7 8">
    <name type="scientific">Candidatus Promineifilum breve</name>
    <dbReference type="NCBI Taxonomy" id="1806508"/>
    <lineage>
        <taxon>Bacteria</taxon>
        <taxon>Bacillati</taxon>
        <taxon>Chloroflexota</taxon>
        <taxon>Ardenticatenia</taxon>
        <taxon>Candidatus Promineifilales</taxon>
        <taxon>Candidatus Promineifilaceae</taxon>
        <taxon>Candidatus Promineifilum</taxon>
    </lineage>
</organism>
<dbReference type="Pfam" id="PF00535">
    <property type="entry name" value="Glycos_transf_2"/>
    <property type="match status" value="1"/>
</dbReference>
<dbReference type="InterPro" id="IPR001173">
    <property type="entry name" value="Glyco_trans_2-like"/>
</dbReference>
<dbReference type="PANTHER" id="PTHR43179">
    <property type="entry name" value="RHAMNOSYLTRANSFERASE WBBL"/>
    <property type="match status" value="1"/>
</dbReference>
<evidence type="ECO:0000259" key="6">
    <source>
        <dbReference type="Pfam" id="PF00535"/>
    </source>
</evidence>
<evidence type="ECO:0000256" key="4">
    <source>
        <dbReference type="ARBA" id="ARBA00022679"/>
    </source>
</evidence>
<comment type="similarity">
    <text evidence="2">Belongs to the glycosyltransferase 2 family.</text>
</comment>
<dbReference type="OrthoDB" id="9771846at2"/>
<dbReference type="SUPFAM" id="SSF53448">
    <property type="entry name" value="Nucleotide-diphospho-sugar transferases"/>
    <property type="match status" value="1"/>
</dbReference>
<dbReference type="InterPro" id="IPR029044">
    <property type="entry name" value="Nucleotide-diphossugar_trans"/>
</dbReference>
<sequence length="290" mass="31566">MNVAIIIPSLNAPTLARALAALAAQTDTPDEIIVVGRDEAGTLAAFPTVRFIDTGAPVCAARARNLGMAAATGELLLLLDADCVPRPDWLARHRARHAAGETVVGGAVELRGSNYWAQSDNVSMFHEFVPGLPPGPRLLLPTLNLSLRREVFESVGGMDESFPGAAAEDADWTIRIRRGGRRLWFDPAAVVAHAPARTTPRDVVRHWRNLGHNAVRVRLRYPTEFGTPGGARRAWWWRLLSPLIAARVTAGVYAKRPLWPHWPSLPVVYATKIIYCLGAARAIDSGFATQ</sequence>
<dbReference type="Gene3D" id="3.90.550.10">
    <property type="entry name" value="Spore Coat Polysaccharide Biosynthesis Protein SpsA, Chain A"/>
    <property type="match status" value="1"/>
</dbReference>
<dbReference type="Proteomes" id="UP000215027">
    <property type="component" value="Chromosome I"/>
</dbReference>
<proteinExistence type="inferred from homology"/>
<reference evidence="7" key="1">
    <citation type="submission" date="2016-01" db="EMBL/GenBank/DDBJ databases">
        <authorList>
            <person name="Mcilroy J.S."/>
            <person name="Karst M S."/>
            <person name="Albertsen M."/>
        </authorList>
    </citation>
    <scope>NUCLEOTIDE SEQUENCE</scope>
    <source>
        <strain evidence="7">Cfx-K</strain>
    </source>
</reference>
<dbReference type="AlphaFoldDB" id="A0A160T3D2"/>
<keyword evidence="5" id="KW-0732">Signal</keyword>
<evidence type="ECO:0000313" key="8">
    <source>
        <dbReference type="Proteomes" id="UP000215027"/>
    </source>
</evidence>
<dbReference type="CDD" id="cd00761">
    <property type="entry name" value="Glyco_tranf_GTA_type"/>
    <property type="match status" value="1"/>
</dbReference>
<evidence type="ECO:0000256" key="3">
    <source>
        <dbReference type="ARBA" id="ARBA00022676"/>
    </source>
</evidence>
<evidence type="ECO:0000256" key="2">
    <source>
        <dbReference type="ARBA" id="ARBA00006739"/>
    </source>
</evidence>
<name>A0A160T3D2_9CHLR</name>
<dbReference type="KEGG" id="pbf:CFX0092_A2803"/>
<keyword evidence="3" id="KW-0328">Glycosyltransferase</keyword>
<dbReference type="RefSeq" id="WP_095043985.1">
    <property type="nucleotide sequence ID" value="NZ_LN890655.1"/>
</dbReference>
<gene>
    <name evidence="7" type="ORF">CFX0092_A2803</name>
</gene>
<dbReference type="EMBL" id="LN890655">
    <property type="protein sequence ID" value="CUS04681.2"/>
    <property type="molecule type" value="Genomic_DNA"/>
</dbReference>
<evidence type="ECO:0000313" key="7">
    <source>
        <dbReference type="EMBL" id="CUS04681.2"/>
    </source>
</evidence>